<keyword evidence="2" id="KW-1185">Reference proteome</keyword>
<comment type="caution">
    <text evidence="1">The sequence shown here is derived from an EMBL/GenBank/DDBJ whole genome shotgun (WGS) entry which is preliminary data.</text>
</comment>
<protein>
    <submittedName>
        <fullName evidence="1">Uncharacterized protein</fullName>
    </submittedName>
</protein>
<proteinExistence type="predicted"/>
<dbReference type="AlphaFoldDB" id="A0A4Y2NUQ4"/>
<name>A0A4Y2NUQ4_ARAVE</name>
<evidence type="ECO:0000313" key="1">
    <source>
        <dbReference type="EMBL" id="GBN43335.1"/>
    </source>
</evidence>
<reference evidence="1 2" key="1">
    <citation type="journal article" date="2019" name="Sci. Rep.">
        <title>Orb-weaving spider Araneus ventricosus genome elucidates the spidroin gene catalogue.</title>
        <authorList>
            <person name="Kono N."/>
            <person name="Nakamura H."/>
            <person name="Ohtoshi R."/>
            <person name="Moran D.A.P."/>
            <person name="Shinohara A."/>
            <person name="Yoshida Y."/>
            <person name="Fujiwara M."/>
            <person name="Mori M."/>
            <person name="Tomita M."/>
            <person name="Arakawa K."/>
        </authorList>
    </citation>
    <scope>NUCLEOTIDE SEQUENCE [LARGE SCALE GENOMIC DNA]</scope>
</reference>
<dbReference type="Proteomes" id="UP000499080">
    <property type="component" value="Unassembled WGS sequence"/>
</dbReference>
<organism evidence="1 2">
    <name type="scientific">Araneus ventricosus</name>
    <name type="common">Orbweaver spider</name>
    <name type="synonym">Epeira ventricosa</name>
    <dbReference type="NCBI Taxonomy" id="182803"/>
    <lineage>
        <taxon>Eukaryota</taxon>
        <taxon>Metazoa</taxon>
        <taxon>Ecdysozoa</taxon>
        <taxon>Arthropoda</taxon>
        <taxon>Chelicerata</taxon>
        <taxon>Arachnida</taxon>
        <taxon>Araneae</taxon>
        <taxon>Araneomorphae</taxon>
        <taxon>Entelegynae</taxon>
        <taxon>Araneoidea</taxon>
        <taxon>Araneidae</taxon>
        <taxon>Araneus</taxon>
    </lineage>
</organism>
<evidence type="ECO:0000313" key="2">
    <source>
        <dbReference type="Proteomes" id="UP000499080"/>
    </source>
</evidence>
<dbReference type="EMBL" id="BGPR01009957">
    <property type="protein sequence ID" value="GBN43335.1"/>
    <property type="molecule type" value="Genomic_DNA"/>
</dbReference>
<gene>
    <name evidence="1" type="ORF">AVEN_267575_1</name>
</gene>
<accession>A0A4Y2NUQ4</accession>
<sequence length="121" mass="13691">MSLHPVLFITPCRVLPKPLDVPDKQTSLVRFLIEELGVPHISITTIQHDSQPVNSHPFPCFRIETRTTKIQQPKLSSLQLVIPGIRPPKVLCCPLLLLVTFPMMVLINEHLQGVQQRTPSF</sequence>